<organism evidence="12 13">
    <name type="scientific">Dokdonella fugitiva</name>
    <dbReference type="NCBI Taxonomy" id="328517"/>
    <lineage>
        <taxon>Bacteria</taxon>
        <taxon>Pseudomonadati</taxon>
        <taxon>Pseudomonadota</taxon>
        <taxon>Gammaproteobacteria</taxon>
        <taxon>Lysobacterales</taxon>
        <taxon>Rhodanobacteraceae</taxon>
        <taxon>Dokdonella</taxon>
    </lineage>
</organism>
<comment type="catalytic activity">
    <reaction evidence="8">
        <text>a quinone + NADH + H(+) = a quinol + NAD(+)</text>
        <dbReference type="Rhea" id="RHEA:46160"/>
        <dbReference type="ChEBI" id="CHEBI:15378"/>
        <dbReference type="ChEBI" id="CHEBI:24646"/>
        <dbReference type="ChEBI" id="CHEBI:57540"/>
        <dbReference type="ChEBI" id="CHEBI:57945"/>
        <dbReference type="ChEBI" id="CHEBI:132124"/>
        <dbReference type="EC" id="1.6.5.9"/>
    </reaction>
</comment>
<keyword evidence="9" id="KW-0472">Membrane</keyword>
<dbReference type="InterPro" id="IPR045024">
    <property type="entry name" value="NDH-2"/>
</dbReference>
<evidence type="ECO:0000259" key="10">
    <source>
        <dbReference type="Pfam" id="PF07992"/>
    </source>
</evidence>
<evidence type="ECO:0000313" key="12">
    <source>
        <dbReference type="EMBL" id="MBA8886315.1"/>
    </source>
</evidence>
<dbReference type="InterPro" id="IPR036188">
    <property type="entry name" value="FAD/NAD-bd_sf"/>
</dbReference>
<dbReference type="PANTHER" id="PTHR43706">
    <property type="entry name" value="NADH DEHYDROGENASE"/>
    <property type="match status" value="1"/>
</dbReference>
<evidence type="ECO:0000259" key="11">
    <source>
        <dbReference type="Pfam" id="PF22366"/>
    </source>
</evidence>
<dbReference type="RefSeq" id="WP_182529406.1">
    <property type="nucleotide sequence ID" value="NZ_JACGXL010000001.1"/>
</dbReference>
<gene>
    <name evidence="12" type="ORF">FHW12_000506</name>
</gene>
<evidence type="ECO:0000256" key="5">
    <source>
        <dbReference type="ARBA" id="ARBA00022946"/>
    </source>
</evidence>
<dbReference type="EMBL" id="JACGXL010000001">
    <property type="protein sequence ID" value="MBA8886315.1"/>
    <property type="molecule type" value="Genomic_DNA"/>
</dbReference>
<comment type="caution">
    <text evidence="12">The sequence shown here is derived from an EMBL/GenBank/DDBJ whole genome shotgun (WGS) entry which is preliminary data.</text>
</comment>
<dbReference type="Pfam" id="PF07992">
    <property type="entry name" value="Pyr_redox_2"/>
    <property type="match status" value="1"/>
</dbReference>
<dbReference type="SUPFAM" id="SSF51905">
    <property type="entry name" value="FAD/NAD(P)-binding domain"/>
    <property type="match status" value="1"/>
</dbReference>
<evidence type="ECO:0000256" key="8">
    <source>
        <dbReference type="ARBA" id="ARBA00047599"/>
    </source>
</evidence>
<accession>A0A839ERC7</accession>
<keyword evidence="7" id="KW-0520">NAD</keyword>
<evidence type="ECO:0000256" key="1">
    <source>
        <dbReference type="ARBA" id="ARBA00005272"/>
    </source>
</evidence>
<dbReference type="InterPro" id="IPR054585">
    <property type="entry name" value="NDH2-like_C"/>
</dbReference>
<feature type="transmembrane region" description="Helical" evidence="9">
    <location>
        <begin position="370"/>
        <end position="387"/>
    </location>
</feature>
<evidence type="ECO:0000256" key="4">
    <source>
        <dbReference type="ARBA" id="ARBA00022827"/>
    </source>
</evidence>
<proteinExistence type="inferred from homology"/>
<reference evidence="12 13" key="1">
    <citation type="submission" date="2020-07" db="EMBL/GenBank/DDBJ databases">
        <title>Genomic Encyclopedia of Type Strains, Phase IV (KMG-V): Genome sequencing to study the core and pangenomes of soil and plant-associated prokaryotes.</title>
        <authorList>
            <person name="Whitman W."/>
        </authorList>
    </citation>
    <scope>NUCLEOTIDE SEQUENCE [LARGE SCALE GENOMIC DNA]</scope>
    <source>
        <strain evidence="12 13">RH2WT43</strain>
    </source>
</reference>
<dbReference type="PRINTS" id="PR00411">
    <property type="entry name" value="PNDRDTASEI"/>
</dbReference>
<keyword evidence="6 12" id="KW-0560">Oxidoreductase</keyword>
<dbReference type="GO" id="GO:0050136">
    <property type="term" value="F:NADH dehydrogenase (quinone) (non-electrogenic) activity"/>
    <property type="evidence" value="ECO:0007669"/>
    <property type="project" value="UniProtKB-EC"/>
</dbReference>
<dbReference type="Gene3D" id="3.50.50.100">
    <property type="match status" value="1"/>
</dbReference>
<keyword evidence="9" id="KW-0812">Transmembrane</keyword>
<evidence type="ECO:0000256" key="9">
    <source>
        <dbReference type="SAM" id="Phobius"/>
    </source>
</evidence>
<dbReference type="InterPro" id="IPR023753">
    <property type="entry name" value="FAD/NAD-binding_dom"/>
</dbReference>
<keyword evidence="13" id="KW-1185">Reference proteome</keyword>
<protein>
    <recommendedName>
        <fullName evidence="2">NADH:ubiquinone reductase (non-electrogenic)</fullName>
        <ecNumber evidence="2">1.6.5.9</ecNumber>
    </recommendedName>
</protein>
<evidence type="ECO:0000256" key="7">
    <source>
        <dbReference type="ARBA" id="ARBA00023027"/>
    </source>
</evidence>
<keyword evidence="9" id="KW-1133">Transmembrane helix</keyword>
<dbReference type="Proteomes" id="UP000550401">
    <property type="component" value="Unassembled WGS sequence"/>
</dbReference>
<dbReference type="AlphaFoldDB" id="A0A839ERC7"/>
<comment type="similarity">
    <text evidence="1">Belongs to the NADH dehydrogenase family.</text>
</comment>
<feature type="domain" description="FAD/NAD(P)-binding" evidence="10">
    <location>
        <begin position="8"/>
        <end position="323"/>
    </location>
</feature>
<dbReference type="PRINTS" id="PR00368">
    <property type="entry name" value="FADPNR"/>
</dbReference>
<keyword evidence="5" id="KW-0809">Transit peptide</keyword>
<feature type="domain" description="External alternative NADH-ubiquinone oxidoreductase-like C-terminal" evidence="11">
    <location>
        <begin position="348"/>
        <end position="401"/>
    </location>
</feature>
<evidence type="ECO:0000256" key="2">
    <source>
        <dbReference type="ARBA" id="ARBA00012637"/>
    </source>
</evidence>
<keyword evidence="3" id="KW-0285">Flavoprotein</keyword>
<evidence type="ECO:0000256" key="3">
    <source>
        <dbReference type="ARBA" id="ARBA00022630"/>
    </source>
</evidence>
<evidence type="ECO:0000256" key="6">
    <source>
        <dbReference type="ARBA" id="ARBA00023002"/>
    </source>
</evidence>
<dbReference type="Pfam" id="PF22366">
    <property type="entry name" value="NDH2_C"/>
    <property type="match status" value="1"/>
</dbReference>
<keyword evidence="4" id="KW-0274">FAD</keyword>
<sequence length="418" mass="45962">MADNALPHVLVIGGGFGGLWATRALASAPVRVTLVDRTNHHLFQPLLYQVAMAGLSSPDIAAPLRHILRRQHNVVVRMDVARGIDVEHRRVRFDGGSLDYDYLVVASGARHAYFGHDEWARHAPGLKTLDDALHIRRHMLEAFEAAERAVDPRAQAEWLDFVIIGGGPTGVELAGTLAEIARHTLPREFRHSDPRRSKIHLVEAGPRVLASMPPSLSDRARRQLERLGVSVHLGKPVTAIDERGVDLGDERIDARTVLWAAGVAASPLGAQLGGDRDRAGRVRVAEDLSLPAHPEVFVVGDLAAVAQDGKPVPGVAPAAKQMGAHAAAMIRERIAGGATRAFHYRDYGNLATIGRMAAVVDLGRLRFSGALAWFFWLWAHVFFLIGFRNRLVVMAEWIWSYVTYQRHARIIIGRRDES</sequence>
<dbReference type="PANTHER" id="PTHR43706:SF47">
    <property type="entry name" value="EXTERNAL NADH-UBIQUINONE OXIDOREDUCTASE 1, MITOCHONDRIAL-RELATED"/>
    <property type="match status" value="1"/>
</dbReference>
<evidence type="ECO:0000313" key="13">
    <source>
        <dbReference type="Proteomes" id="UP000550401"/>
    </source>
</evidence>
<name>A0A839ERC7_9GAMM</name>
<dbReference type="EC" id="1.6.5.9" evidence="2"/>